<feature type="compositionally biased region" description="Basic and acidic residues" evidence="1">
    <location>
        <begin position="433"/>
        <end position="449"/>
    </location>
</feature>
<evidence type="ECO:0000313" key="2">
    <source>
        <dbReference type="EMBL" id="KAJ7677457.1"/>
    </source>
</evidence>
<dbReference type="Proteomes" id="UP001221757">
    <property type="component" value="Unassembled WGS sequence"/>
</dbReference>
<sequence length="478" mass="52117">MGDPKIVKLEGLGVGEATPEMVCRLVARIHQLEDEVAELKRQAKVTVKILACPPQASDAARDDPMNSDEGSGSKAEPAGAPGVSNRLNTQSSTSGLTRSTGATISGSATCKKENSSIERSEPAAPKTSNTTDEPAVRRADDPPPPLLPDTLARNIPAPAPPQEISPSITSSTAFLPIKTRLDLATLKRKMPAHPLTSAPLKLVAPKPIRQNKPPDKTKFLPIKAWYLGHKYFDEAYHPVWANEEVDVGMFVKTIWYVEPNEAYRDKVFFLETFELLKNKTKSAGTIKPIGTQFSQYFKHGASRGMGEIIIKFDSRSSAWMDTTYTAFVDWVKPKVQERETLRGKPETQNGTWPIDLFNSLTLVHSFDNEALGSSGDPAPQGLVPTSPTVVGSQTNFNGASNPYAGRIKDTLPNNSRGGDPVAQRNLVSFAGGNERHGEPPTKKVKHDDSPGYLPPRSRKKVSRPQSSNEVPQRKPMVN</sequence>
<feature type="compositionally biased region" description="Basic and acidic residues" evidence="1">
    <location>
        <begin position="110"/>
        <end position="121"/>
    </location>
</feature>
<organism evidence="2 3">
    <name type="scientific">Mycena rosella</name>
    <name type="common">Pink bonnet</name>
    <name type="synonym">Agaricus rosellus</name>
    <dbReference type="NCBI Taxonomy" id="1033263"/>
    <lineage>
        <taxon>Eukaryota</taxon>
        <taxon>Fungi</taxon>
        <taxon>Dikarya</taxon>
        <taxon>Basidiomycota</taxon>
        <taxon>Agaricomycotina</taxon>
        <taxon>Agaricomycetes</taxon>
        <taxon>Agaricomycetidae</taxon>
        <taxon>Agaricales</taxon>
        <taxon>Marasmiineae</taxon>
        <taxon>Mycenaceae</taxon>
        <taxon>Mycena</taxon>
    </lineage>
</organism>
<feature type="compositionally biased region" description="Polar residues" evidence="1">
    <location>
        <begin position="383"/>
        <end position="400"/>
    </location>
</feature>
<evidence type="ECO:0000313" key="3">
    <source>
        <dbReference type="Proteomes" id="UP001221757"/>
    </source>
</evidence>
<name>A0AAD7GCU3_MYCRO</name>
<feature type="region of interest" description="Disordered" evidence="1">
    <location>
        <begin position="55"/>
        <end position="170"/>
    </location>
</feature>
<dbReference type="EMBL" id="JARKIE010000138">
    <property type="protein sequence ID" value="KAJ7677457.1"/>
    <property type="molecule type" value="Genomic_DNA"/>
</dbReference>
<reference evidence="2" key="1">
    <citation type="submission" date="2023-03" db="EMBL/GenBank/DDBJ databases">
        <title>Massive genome expansion in bonnet fungi (Mycena s.s.) driven by repeated elements and novel gene families across ecological guilds.</title>
        <authorList>
            <consortium name="Lawrence Berkeley National Laboratory"/>
            <person name="Harder C.B."/>
            <person name="Miyauchi S."/>
            <person name="Viragh M."/>
            <person name="Kuo A."/>
            <person name="Thoen E."/>
            <person name="Andreopoulos B."/>
            <person name="Lu D."/>
            <person name="Skrede I."/>
            <person name="Drula E."/>
            <person name="Henrissat B."/>
            <person name="Morin E."/>
            <person name="Kohler A."/>
            <person name="Barry K."/>
            <person name="LaButti K."/>
            <person name="Morin E."/>
            <person name="Salamov A."/>
            <person name="Lipzen A."/>
            <person name="Mereny Z."/>
            <person name="Hegedus B."/>
            <person name="Baldrian P."/>
            <person name="Stursova M."/>
            <person name="Weitz H."/>
            <person name="Taylor A."/>
            <person name="Grigoriev I.V."/>
            <person name="Nagy L.G."/>
            <person name="Martin F."/>
            <person name="Kauserud H."/>
        </authorList>
    </citation>
    <scope>NUCLEOTIDE SEQUENCE</scope>
    <source>
        <strain evidence="2">CBHHK067</strain>
    </source>
</reference>
<feature type="region of interest" description="Disordered" evidence="1">
    <location>
        <begin position="371"/>
        <end position="478"/>
    </location>
</feature>
<comment type="caution">
    <text evidence="2">The sequence shown here is derived from an EMBL/GenBank/DDBJ whole genome shotgun (WGS) entry which is preliminary data.</text>
</comment>
<feature type="compositionally biased region" description="Polar residues" evidence="1">
    <location>
        <begin position="85"/>
        <end position="108"/>
    </location>
</feature>
<proteinExistence type="predicted"/>
<protein>
    <submittedName>
        <fullName evidence="2">Uncharacterized protein</fullName>
    </submittedName>
</protein>
<evidence type="ECO:0000256" key="1">
    <source>
        <dbReference type="SAM" id="MobiDB-lite"/>
    </source>
</evidence>
<accession>A0AAD7GCU3</accession>
<gene>
    <name evidence="2" type="ORF">B0H17DRAFT_1207015</name>
</gene>
<keyword evidence="3" id="KW-1185">Reference proteome</keyword>
<dbReference type="AlphaFoldDB" id="A0AAD7GCU3"/>